<dbReference type="AlphaFoldDB" id="A0A179B101"/>
<protein>
    <submittedName>
        <fullName evidence="1">Uncharacterized protein</fullName>
    </submittedName>
</protein>
<gene>
    <name evidence="1" type="ORF">A4H34_09855</name>
</gene>
<evidence type="ECO:0000313" key="2">
    <source>
        <dbReference type="Proteomes" id="UP000078368"/>
    </source>
</evidence>
<dbReference type="Proteomes" id="UP000078368">
    <property type="component" value="Unassembled WGS sequence"/>
</dbReference>
<name>A0A179B101_9ACTO</name>
<dbReference type="EMBL" id="LVZK01000003">
    <property type="protein sequence ID" value="OAP85388.1"/>
    <property type="molecule type" value="Genomic_DNA"/>
</dbReference>
<sequence length="71" mass="7576">MRVAPFRLHVVRAHLRGRAGDPLRGGPKHACVFAEKSLAIPSTRGRSSVSLVSFADVDTVVGSPLHVGDLF</sequence>
<organism evidence="1 2">
    <name type="scientific">Peptidiphaga gingivicola</name>
    <dbReference type="NCBI Taxonomy" id="2741497"/>
    <lineage>
        <taxon>Bacteria</taxon>
        <taxon>Bacillati</taxon>
        <taxon>Actinomycetota</taxon>
        <taxon>Actinomycetes</taxon>
        <taxon>Actinomycetales</taxon>
        <taxon>Actinomycetaceae</taxon>
        <taxon>Peptidiphaga</taxon>
    </lineage>
</organism>
<dbReference type="STRING" id="1823756.A4H34_09855"/>
<proteinExistence type="predicted"/>
<evidence type="ECO:0000313" key="1">
    <source>
        <dbReference type="EMBL" id="OAP85388.1"/>
    </source>
</evidence>
<comment type="caution">
    <text evidence="1">The sequence shown here is derived from an EMBL/GenBank/DDBJ whole genome shotgun (WGS) entry which is preliminary data.</text>
</comment>
<reference evidence="1 2" key="1">
    <citation type="submission" date="2016-04" db="EMBL/GenBank/DDBJ databases">
        <title>Peptidophaga gingivicola gen. nov., sp. nov., isolated from human subgingival plaque.</title>
        <authorList>
            <person name="Beall C.J."/>
            <person name="Mokrzan E.M."/>
            <person name="Griffen A.L."/>
            <person name="Leys E.J."/>
        </authorList>
    </citation>
    <scope>NUCLEOTIDE SEQUENCE [LARGE SCALE GENOMIC DNA]</scope>
    <source>
        <strain evidence="1 2">BA112</strain>
    </source>
</reference>
<accession>A0A179B101</accession>
<keyword evidence="2" id="KW-1185">Reference proteome</keyword>